<reference evidence="1" key="1">
    <citation type="submission" date="2022-10" db="EMBL/GenBank/DDBJ databases">
        <title>Complete Genome of Trichothecium roseum strain YXFP-22015, a Plant Pathogen Isolated from Citrus.</title>
        <authorList>
            <person name="Wang Y."/>
            <person name="Zhu L."/>
        </authorList>
    </citation>
    <scope>NUCLEOTIDE SEQUENCE</scope>
    <source>
        <strain evidence="1">YXFP-22015</strain>
    </source>
</reference>
<organism evidence="1 2">
    <name type="scientific">Trichothecium roseum</name>
    <dbReference type="NCBI Taxonomy" id="47278"/>
    <lineage>
        <taxon>Eukaryota</taxon>
        <taxon>Fungi</taxon>
        <taxon>Dikarya</taxon>
        <taxon>Ascomycota</taxon>
        <taxon>Pezizomycotina</taxon>
        <taxon>Sordariomycetes</taxon>
        <taxon>Hypocreomycetidae</taxon>
        <taxon>Hypocreales</taxon>
        <taxon>Hypocreales incertae sedis</taxon>
        <taxon>Trichothecium</taxon>
    </lineage>
</organism>
<dbReference type="EMBL" id="CM047943">
    <property type="protein sequence ID" value="KAI9900947.1"/>
    <property type="molecule type" value="Genomic_DNA"/>
</dbReference>
<name>A0ACC0V3R7_9HYPO</name>
<evidence type="ECO:0000313" key="2">
    <source>
        <dbReference type="Proteomes" id="UP001163324"/>
    </source>
</evidence>
<protein>
    <submittedName>
        <fullName evidence="1">Uncharacterized protein</fullName>
    </submittedName>
</protein>
<gene>
    <name evidence="1" type="ORF">N3K66_005209</name>
</gene>
<accession>A0ACC0V3R7</accession>
<keyword evidence="2" id="KW-1185">Reference proteome</keyword>
<comment type="caution">
    <text evidence="1">The sequence shown here is derived from an EMBL/GenBank/DDBJ whole genome shotgun (WGS) entry which is preliminary data.</text>
</comment>
<evidence type="ECO:0000313" key="1">
    <source>
        <dbReference type="EMBL" id="KAI9900947.1"/>
    </source>
</evidence>
<dbReference type="Proteomes" id="UP001163324">
    <property type="component" value="Chromosome 4"/>
</dbReference>
<proteinExistence type="predicted"/>
<sequence length="613" mass="70573">MNLPNFRLMLRRTSKLRLRWIIYPLAAWIIIGVTFTGSRQQWLGPAPFEDIFYRGAKRTAFIKHTPLAERVSCIGARGLPLNESRDDELRYGDLSAEYPTPFIGSQMELGLQPTWMTADGRYGPYGLGENSDDYGRSKVDWNMTNWGKLQDECLNLNSHRFPSDLKSTQIGRSPRFTSVEFTELDASPSWDVFEMTQRTAIVLRSYSGFEYKPETMWMIRSLITEAALRTGGEYAVFLLVDVQGREEGILGSMENYYKAFEDANIPPELASITVLWDEHMLKSWYSQIEEHATMWQVTQPLQLFALHHPEFDHYWQLEMDQRFIGDAGEYLDALDKFSRDEPRKQALERSTFPYSEQVYTSYNDLIRGVDYANVGKSRAWGSLRIAEVPPIGPTPPTEKPQNDDFLWGVGEEADLIVSSFCAEARGSNWIFKDWMHGSFQLDRDTPRWFCPPAITRSSRSLLISVHNDMFTRGLSLASEAVLPSWALWLGLKVSYPPSPSYMHPYDVKNYEDKPVEEQDEVSRLHSEWRLDKRPPFFGVMPNETADGLSHADPQSFGDKGLTFWWASDWPRTVMDVWLNGTSYLKDEDDLPSMFTIADGQIYAPNFMMHPVKV</sequence>